<protein>
    <submittedName>
        <fullName evidence="2 4">SET domain-containing protein</fullName>
    </submittedName>
</protein>
<evidence type="ECO:0000313" key="3">
    <source>
        <dbReference type="Proteomes" id="UP000504638"/>
    </source>
</evidence>
<dbReference type="PANTHER" id="PTHR13271:SF137">
    <property type="entry name" value="SET DOMAIN-CONTAINING PROTEIN"/>
    <property type="match status" value="1"/>
</dbReference>
<dbReference type="InterPro" id="IPR050600">
    <property type="entry name" value="SETD3_SETD6_MTase"/>
</dbReference>
<dbReference type="GeneID" id="54416338"/>
<accession>A0A6G1G5B5</accession>
<evidence type="ECO:0000259" key="1">
    <source>
        <dbReference type="PROSITE" id="PS50280"/>
    </source>
</evidence>
<reference evidence="2 4" key="1">
    <citation type="submission" date="2020-01" db="EMBL/GenBank/DDBJ databases">
        <authorList>
            <consortium name="DOE Joint Genome Institute"/>
            <person name="Haridas S."/>
            <person name="Albert R."/>
            <person name="Binder M."/>
            <person name="Bloem J."/>
            <person name="Labutti K."/>
            <person name="Salamov A."/>
            <person name="Andreopoulos B."/>
            <person name="Baker S.E."/>
            <person name="Barry K."/>
            <person name="Bills G."/>
            <person name="Bluhm B.H."/>
            <person name="Cannon C."/>
            <person name="Castanera R."/>
            <person name="Culley D.E."/>
            <person name="Daum C."/>
            <person name="Ezra D."/>
            <person name="Gonzalez J.B."/>
            <person name="Henrissat B."/>
            <person name="Kuo A."/>
            <person name="Liang C."/>
            <person name="Lipzen A."/>
            <person name="Lutzoni F."/>
            <person name="Magnuson J."/>
            <person name="Mondo S."/>
            <person name="Nolan M."/>
            <person name="Ohm R."/>
            <person name="Pangilinan J."/>
            <person name="Park H.-J."/>
            <person name="Ramirez L."/>
            <person name="Alfaro M."/>
            <person name="Sun H."/>
            <person name="Tritt A."/>
            <person name="Yoshinaga Y."/>
            <person name="Zwiers L.-H."/>
            <person name="Turgeon B.G."/>
            <person name="Goodwin S.B."/>
            <person name="Spatafora J.W."/>
            <person name="Crous P.W."/>
            <person name="Grigoriev I.V."/>
        </authorList>
    </citation>
    <scope>NUCLEOTIDE SEQUENCE</scope>
    <source>
        <strain evidence="2 4">CBS 781.70</strain>
    </source>
</reference>
<reference evidence="4" key="2">
    <citation type="submission" date="2020-04" db="EMBL/GenBank/DDBJ databases">
        <authorList>
            <consortium name="NCBI Genome Project"/>
        </authorList>
    </citation>
    <scope>NUCLEOTIDE SEQUENCE</scope>
    <source>
        <strain evidence="4">CBS 781.70</strain>
    </source>
</reference>
<feature type="non-terminal residue" evidence="2">
    <location>
        <position position="1"/>
    </location>
</feature>
<reference evidence="4" key="3">
    <citation type="submission" date="2025-04" db="UniProtKB">
        <authorList>
            <consortium name="RefSeq"/>
        </authorList>
    </citation>
    <scope>IDENTIFICATION</scope>
    <source>
        <strain evidence="4">CBS 781.70</strain>
    </source>
</reference>
<gene>
    <name evidence="2 4" type="ORF">P152DRAFT_382811</name>
</gene>
<evidence type="ECO:0000313" key="4">
    <source>
        <dbReference type="RefSeq" id="XP_033534757.1"/>
    </source>
</evidence>
<sequence>EDFTQWAKEHGIKICGVKAHEIPSHGIGIVATRDLREGERVLFIPRSAMVTPASKGAKQLRLPEASSGQTRIAAYLTLSSQCEEFGFRDWQRTWPSIEALQASIPFFWPVELQSLLPPSAVALLKHQSLLISESWRQVKHLVPKASKSRFLYYYFIINSRTMYWRDTDSGNHRSTSAANNLALCPFLDFLNHSPSCQPATRTDQGYEIRTERPYVAGEEIFVSYGAHGNDFLLVEYGFLPEPGTNVWDSLSIDHFIIPALSTGQNDTLARYGFLGDYTLFLGTPATEQPEPCFRTLVALFLI</sequence>
<dbReference type="EMBL" id="ML975155">
    <property type="protein sequence ID" value="KAF1813126.1"/>
    <property type="molecule type" value="Genomic_DNA"/>
</dbReference>
<dbReference type="InterPro" id="IPR046341">
    <property type="entry name" value="SET_dom_sf"/>
</dbReference>
<feature type="non-terminal residue" evidence="2">
    <location>
        <position position="302"/>
    </location>
</feature>
<feature type="domain" description="SET" evidence="1">
    <location>
        <begin position="15"/>
        <end position="225"/>
    </location>
</feature>
<dbReference type="Pfam" id="PF00856">
    <property type="entry name" value="SET"/>
    <property type="match status" value="1"/>
</dbReference>
<dbReference type="GO" id="GO:0016279">
    <property type="term" value="F:protein-lysine N-methyltransferase activity"/>
    <property type="evidence" value="ECO:0007669"/>
    <property type="project" value="InterPro"/>
</dbReference>
<dbReference type="InterPro" id="IPR001214">
    <property type="entry name" value="SET_dom"/>
</dbReference>
<name>A0A6G1G5B5_9PEZI</name>
<dbReference type="PROSITE" id="PS50280">
    <property type="entry name" value="SET"/>
    <property type="match status" value="1"/>
</dbReference>
<dbReference type="SUPFAM" id="SSF82199">
    <property type="entry name" value="SET domain"/>
    <property type="match status" value="1"/>
</dbReference>
<keyword evidence="3" id="KW-1185">Reference proteome</keyword>
<evidence type="ECO:0000313" key="2">
    <source>
        <dbReference type="EMBL" id="KAF1813126.1"/>
    </source>
</evidence>
<dbReference type="InterPro" id="IPR044429">
    <property type="entry name" value="SETD4_SET"/>
</dbReference>
<dbReference type="Proteomes" id="UP000504638">
    <property type="component" value="Unplaced"/>
</dbReference>
<organism evidence="2">
    <name type="scientific">Eremomyces bilateralis CBS 781.70</name>
    <dbReference type="NCBI Taxonomy" id="1392243"/>
    <lineage>
        <taxon>Eukaryota</taxon>
        <taxon>Fungi</taxon>
        <taxon>Dikarya</taxon>
        <taxon>Ascomycota</taxon>
        <taxon>Pezizomycotina</taxon>
        <taxon>Dothideomycetes</taxon>
        <taxon>Dothideomycetes incertae sedis</taxon>
        <taxon>Eremomycetales</taxon>
        <taxon>Eremomycetaceae</taxon>
        <taxon>Eremomyces</taxon>
    </lineage>
</organism>
<dbReference type="CDD" id="cd19177">
    <property type="entry name" value="SET_SETD4"/>
    <property type="match status" value="1"/>
</dbReference>
<dbReference type="PANTHER" id="PTHR13271">
    <property type="entry name" value="UNCHARACTERIZED PUTATIVE METHYLTRANSFERASE"/>
    <property type="match status" value="1"/>
</dbReference>
<dbReference type="AlphaFoldDB" id="A0A6G1G5B5"/>
<dbReference type="Gene3D" id="3.90.1410.10">
    <property type="entry name" value="set domain protein methyltransferase, domain 1"/>
    <property type="match status" value="1"/>
</dbReference>
<proteinExistence type="predicted"/>
<dbReference type="OrthoDB" id="341421at2759"/>
<dbReference type="RefSeq" id="XP_033534757.1">
    <property type="nucleotide sequence ID" value="XM_033675768.1"/>
</dbReference>